<evidence type="ECO:0000313" key="3">
    <source>
        <dbReference type="Proteomes" id="UP000050761"/>
    </source>
</evidence>
<name>A0A183GSV0_HELPZ</name>
<evidence type="ECO:0000313" key="4">
    <source>
        <dbReference type="WBParaSite" id="HPBE_0002577001-mRNA-1"/>
    </source>
</evidence>
<evidence type="ECO:0000256" key="1">
    <source>
        <dbReference type="SAM" id="MobiDB-lite"/>
    </source>
</evidence>
<protein>
    <submittedName>
        <fullName evidence="4">AP2/ERF domain-containing protein</fullName>
    </submittedName>
</protein>
<gene>
    <name evidence="2" type="ORF">HPBE_LOCUS25769</name>
</gene>
<reference evidence="4" key="2">
    <citation type="submission" date="2019-09" db="UniProtKB">
        <authorList>
            <consortium name="WormBaseParasite"/>
        </authorList>
    </citation>
    <scope>IDENTIFICATION</scope>
</reference>
<dbReference type="Proteomes" id="UP000050761">
    <property type="component" value="Unassembled WGS sequence"/>
</dbReference>
<organism evidence="3 4">
    <name type="scientific">Heligmosomoides polygyrus</name>
    <name type="common">Parasitic roundworm</name>
    <dbReference type="NCBI Taxonomy" id="6339"/>
    <lineage>
        <taxon>Eukaryota</taxon>
        <taxon>Metazoa</taxon>
        <taxon>Ecdysozoa</taxon>
        <taxon>Nematoda</taxon>
        <taxon>Chromadorea</taxon>
        <taxon>Rhabditida</taxon>
        <taxon>Rhabditina</taxon>
        <taxon>Rhabditomorpha</taxon>
        <taxon>Strongyloidea</taxon>
        <taxon>Heligmosomidae</taxon>
        <taxon>Heligmosomoides</taxon>
    </lineage>
</organism>
<dbReference type="WBParaSite" id="HPBE_0002577001-mRNA-1">
    <property type="protein sequence ID" value="HPBE_0002577001-mRNA-1"/>
    <property type="gene ID" value="HPBE_0002577001"/>
</dbReference>
<accession>A0A3P8EG85</accession>
<proteinExistence type="predicted"/>
<feature type="compositionally biased region" description="Basic and acidic residues" evidence="1">
    <location>
        <begin position="11"/>
        <end position="42"/>
    </location>
</feature>
<sequence length="134" mass="15191">MRCTKYQVVANEREGSSRDSSRSVTDSHDCRRRLEESDRRDSSICTVGTQHYEAWTTPGRQAGIAVGRRRESEVREKKSLYHVFLGERTADNWRKYQEAKKAAQNAVAVAKAIHYGDVNEKPESRDGELSVAAC</sequence>
<keyword evidence="3" id="KW-1185">Reference proteome</keyword>
<evidence type="ECO:0000313" key="2">
    <source>
        <dbReference type="EMBL" id="VDP53770.1"/>
    </source>
</evidence>
<accession>A0A183GSV0</accession>
<dbReference type="EMBL" id="UZAH01038561">
    <property type="protein sequence ID" value="VDP53770.1"/>
    <property type="molecule type" value="Genomic_DNA"/>
</dbReference>
<reference evidence="2 3" key="1">
    <citation type="submission" date="2018-11" db="EMBL/GenBank/DDBJ databases">
        <authorList>
            <consortium name="Pathogen Informatics"/>
        </authorList>
    </citation>
    <scope>NUCLEOTIDE SEQUENCE [LARGE SCALE GENOMIC DNA]</scope>
</reference>
<dbReference type="AlphaFoldDB" id="A0A183GSV0"/>
<feature type="region of interest" description="Disordered" evidence="1">
    <location>
        <begin position="1"/>
        <end position="42"/>
    </location>
</feature>